<reference evidence="1 2" key="1">
    <citation type="submission" date="2021-06" db="EMBL/GenBank/DDBJ databases">
        <title>Complete genome sequence of Stenotrophomonas maltophilia phage Ptah.</title>
        <authorList>
            <person name="Berg A."/>
            <person name="Tate N."/>
            <person name="Clark J."/>
            <person name="Le T."/>
            <person name="Liu M."/>
            <person name="Burrowes B."/>
        </authorList>
    </citation>
    <scope>NUCLEOTIDE SEQUENCE [LARGE SCALE GENOMIC DNA]</scope>
</reference>
<accession>A0AAE7WLJ3</accession>
<gene>
    <name evidence="1" type="ORF">CPT_Ptah_001</name>
</gene>
<keyword evidence="2" id="KW-1185">Reference proteome</keyword>
<evidence type="ECO:0000313" key="1">
    <source>
        <dbReference type="EMBL" id="QYW01716.1"/>
    </source>
</evidence>
<evidence type="ECO:0000313" key="2">
    <source>
        <dbReference type="Proteomes" id="UP000827959"/>
    </source>
</evidence>
<dbReference type="Proteomes" id="UP000827959">
    <property type="component" value="Segment"/>
</dbReference>
<sequence length="74" mass="8471">MLSASIFLACITCALSVKGACHTNQRTSIMRATFSRFVRSYTTMDLRTDEETRKVRAERYARKNKTCGKRAVFN</sequence>
<protein>
    <submittedName>
        <fullName evidence="1">Uncharacterized protein</fullName>
    </submittedName>
</protein>
<name>A0AAE7WLJ3_9CAUD</name>
<organism evidence="1 2">
    <name type="scientific">Stenotrophomonas phage Ptah</name>
    <dbReference type="NCBI Taxonomy" id="2859657"/>
    <lineage>
        <taxon>Viruses</taxon>
        <taxon>Duplodnaviria</taxon>
        <taxon>Heunggongvirae</taxon>
        <taxon>Uroviricota</taxon>
        <taxon>Caudoviricetes</taxon>
        <taxon>Autographivirales</taxon>
        <taxon>Autonotataviridae</taxon>
        <taxon>Gujervirinae</taxon>
        <taxon>Ponderosavirus</taxon>
        <taxon>Ponderosavirus ptah</taxon>
    </lineage>
</organism>
<dbReference type="EMBL" id="MZ326854">
    <property type="protein sequence ID" value="QYW01716.1"/>
    <property type="molecule type" value="Genomic_DNA"/>
</dbReference>
<proteinExistence type="predicted"/>